<comment type="similarity">
    <text evidence="2 9">Belongs to the cytochrome P450 family.</text>
</comment>
<dbReference type="SUPFAM" id="SSF48264">
    <property type="entry name" value="Cytochrome P450"/>
    <property type="match status" value="1"/>
</dbReference>
<gene>
    <name evidence="11" type="ORF">ColLi_06036</name>
</gene>
<comment type="caution">
    <text evidence="11">The sequence shown here is derived from an EMBL/GenBank/DDBJ whole genome shotgun (WGS) entry which is preliminary data.</text>
</comment>
<keyword evidence="7 9" id="KW-0503">Monooxygenase</keyword>
<dbReference type="InterPro" id="IPR050121">
    <property type="entry name" value="Cytochrome_P450_monoxygenase"/>
</dbReference>
<sequence length="520" mass="59149">MATQTTNFSSLILSFNIIPMALVATVSLGLAYLFGSILYNLYLHPLRTYPGPKRWAATRIPYTRSSLSGQMHRNILELHQKYGPIVRIAPNELAYNHPDAWKDVHGHLKNGTGDHGRDPVFSTDARHSIIGANREDHSRFRRALSHGFSAQSMFDQESIIKGYVDLLVQRLHEKCAGGSETLDMVSWYNWTTFDVIGDLAFGEPFHCLDDSDYHPWVKLIFDGVKGMNARRYPLVERLLMNFVPASLRKKRDQHLALTHEKVAKRLSVKSERPDFMASMLRKKDSQALTFEELKSNSSTLIIAGSETTATALSAATYYVLSNADSLRKLNDEVRDAFTSEDDIDMVSVQKLVYLQAVINEALRMYPPVPTGIMRRVTDDGGVFLGQYVPSGVSRTATCSYVEVRIANTCNKTLVQVWHWATYHSPENFTLPDSFIPERWLDDPRFASDRKDGFQPFSVGPRNCIGRNLAYAEMRLILARIIWNFDMRLAEDSKDWDEKSHVYLLWQKGPVSVFLTPRTMV</sequence>
<name>A0AA37GN41_9PEZI</name>
<dbReference type="InterPro" id="IPR017972">
    <property type="entry name" value="Cyt_P450_CS"/>
</dbReference>
<dbReference type="PANTHER" id="PTHR24305">
    <property type="entry name" value="CYTOCHROME P450"/>
    <property type="match status" value="1"/>
</dbReference>
<dbReference type="PROSITE" id="PS00086">
    <property type="entry name" value="CYTOCHROME_P450"/>
    <property type="match status" value="1"/>
</dbReference>
<dbReference type="Proteomes" id="UP001055172">
    <property type="component" value="Unassembled WGS sequence"/>
</dbReference>
<dbReference type="FunFam" id="1.10.630.10:FF:000047">
    <property type="entry name" value="Cytochrome P450 monooxygenase"/>
    <property type="match status" value="1"/>
</dbReference>
<evidence type="ECO:0000256" key="7">
    <source>
        <dbReference type="ARBA" id="ARBA00023033"/>
    </source>
</evidence>
<dbReference type="PRINTS" id="PR00463">
    <property type="entry name" value="EP450I"/>
</dbReference>
<dbReference type="PRINTS" id="PR00385">
    <property type="entry name" value="P450"/>
</dbReference>
<keyword evidence="3 8" id="KW-0349">Heme</keyword>
<dbReference type="GO" id="GO:0009403">
    <property type="term" value="P:toxin biosynthetic process"/>
    <property type="evidence" value="ECO:0007669"/>
    <property type="project" value="UniProtKB-ARBA"/>
</dbReference>
<keyword evidence="12" id="KW-1185">Reference proteome</keyword>
<keyword evidence="10" id="KW-1133">Transmembrane helix</keyword>
<evidence type="ECO:0000256" key="3">
    <source>
        <dbReference type="ARBA" id="ARBA00022617"/>
    </source>
</evidence>
<accession>A0AA37GN41</accession>
<dbReference type="CDD" id="cd11058">
    <property type="entry name" value="CYP60B-like"/>
    <property type="match status" value="1"/>
</dbReference>
<proteinExistence type="inferred from homology"/>
<evidence type="ECO:0000313" key="12">
    <source>
        <dbReference type="Proteomes" id="UP001055172"/>
    </source>
</evidence>
<evidence type="ECO:0000256" key="4">
    <source>
        <dbReference type="ARBA" id="ARBA00022723"/>
    </source>
</evidence>
<evidence type="ECO:0000256" key="5">
    <source>
        <dbReference type="ARBA" id="ARBA00023002"/>
    </source>
</evidence>
<dbReference type="PANTHER" id="PTHR24305:SF230">
    <property type="entry name" value="P450, PUTATIVE (EUROFUNG)-RELATED"/>
    <property type="match status" value="1"/>
</dbReference>
<organism evidence="11 12">
    <name type="scientific">Colletotrichum liriopes</name>
    <dbReference type="NCBI Taxonomy" id="708192"/>
    <lineage>
        <taxon>Eukaryota</taxon>
        <taxon>Fungi</taxon>
        <taxon>Dikarya</taxon>
        <taxon>Ascomycota</taxon>
        <taxon>Pezizomycotina</taxon>
        <taxon>Sordariomycetes</taxon>
        <taxon>Hypocreomycetidae</taxon>
        <taxon>Glomerellales</taxon>
        <taxon>Glomerellaceae</taxon>
        <taxon>Colletotrichum</taxon>
        <taxon>Colletotrichum spaethianum species complex</taxon>
    </lineage>
</organism>
<dbReference type="Gene3D" id="1.10.630.10">
    <property type="entry name" value="Cytochrome P450"/>
    <property type="match status" value="1"/>
</dbReference>
<dbReference type="AlphaFoldDB" id="A0AA37GN41"/>
<keyword evidence="4 8" id="KW-0479">Metal-binding</keyword>
<evidence type="ECO:0000256" key="9">
    <source>
        <dbReference type="RuleBase" id="RU000461"/>
    </source>
</evidence>
<evidence type="ECO:0000313" key="11">
    <source>
        <dbReference type="EMBL" id="GJC83198.1"/>
    </source>
</evidence>
<keyword evidence="6 8" id="KW-0408">Iron</keyword>
<evidence type="ECO:0000256" key="2">
    <source>
        <dbReference type="ARBA" id="ARBA00010617"/>
    </source>
</evidence>
<evidence type="ECO:0000256" key="1">
    <source>
        <dbReference type="ARBA" id="ARBA00001971"/>
    </source>
</evidence>
<evidence type="ECO:0000256" key="6">
    <source>
        <dbReference type="ARBA" id="ARBA00023004"/>
    </source>
</evidence>
<dbReference type="InterPro" id="IPR001128">
    <property type="entry name" value="Cyt_P450"/>
</dbReference>
<dbReference type="EMBL" id="BPPX01000011">
    <property type="protein sequence ID" value="GJC83198.1"/>
    <property type="molecule type" value="Genomic_DNA"/>
</dbReference>
<protein>
    <submittedName>
        <fullName evidence="11">Trichothecene C-15 hydroxylase</fullName>
    </submittedName>
</protein>
<comment type="cofactor">
    <cofactor evidence="1 8">
        <name>heme</name>
        <dbReference type="ChEBI" id="CHEBI:30413"/>
    </cofactor>
</comment>
<keyword evidence="5 9" id="KW-0560">Oxidoreductase</keyword>
<keyword evidence="10" id="KW-0812">Transmembrane</keyword>
<keyword evidence="10" id="KW-0472">Membrane</keyword>
<evidence type="ECO:0000256" key="10">
    <source>
        <dbReference type="SAM" id="Phobius"/>
    </source>
</evidence>
<dbReference type="GO" id="GO:0020037">
    <property type="term" value="F:heme binding"/>
    <property type="evidence" value="ECO:0007669"/>
    <property type="project" value="InterPro"/>
</dbReference>
<dbReference type="GO" id="GO:0004497">
    <property type="term" value="F:monooxygenase activity"/>
    <property type="evidence" value="ECO:0007669"/>
    <property type="project" value="UniProtKB-KW"/>
</dbReference>
<dbReference type="GO" id="GO:0005506">
    <property type="term" value="F:iron ion binding"/>
    <property type="evidence" value="ECO:0007669"/>
    <property type="project" value="InterPro"/>
</dbReference>
<reference evidence="11 12" key="1">
    <citation type="submission" date="2021-07" db="EMBL/GenBank/DDBJ databases">
        <title>Genome data of Colletotrichum spaethianum.</title>
        <authorList>
            <person name="Utami Y.D."/>
            <person name="Hiruma K."/>
        </authorList>
    </citation>
    <scope>NUCLEOTIDE SEQUENCE [LARGE SCALE GENOMIC DNA]</scope>
    <source>
        <strain evidence="11 12">MAFF 242679</strain>
    </source>
</reference>
<feature type="transmembrane region" description="Helical" evidence="10">
    <location>
        <begin position="17"/>
        <end position="43"/>
    </location>
</feature>
<dbReference type="Pfam" id="PF00067">
    <property type="entry name" value="p450"/>
    <property type="match status" value="1"/>
</dbReference>
<dbReference type="InterPro" id="IPR036396">
    <property type="entry name" value="Cyt_P450_sf"/>
</dbReference>
<evidence type="ECO:0000256" key="8">
    <source>
        <dbReference type="PIRSR" id="PIRSR602401-1"/>
    </source>
</evidence>
<dbReference type="InterPro" id="IPR002401">
    <property type="entry name" value="Cyt_P450_E_grp-I"/>
</dbReference>
<dbReference type="GO" id="GO:0016705">
    <property type="term" value="F:oxidoreductase activity, acting on paired donors, with incorporation or reduction of molecular oxygen"/>
    <property type="evidence" value="ECO:0007669"/>
    <property type="project" value="InterPro"/>
</dbReference>
<feature type="binding site" description="axial binding residue" evidence="8">
    <location>
        <position position="463"/>
    </location>
    <ligand>
        <name>heme</name>
        <dbReference type="ChEBI" id="CHEBI:30413"/>
    </ligand>
    <ligandPart>
        <name>Fe</name>
        <dbReference type="ChEBI" id="CHEBI:18248"/>
    </ligandPart>
</feature>